<keyword evidence="3" id="KW-1185">Reference proteome</keyword>
<sequence length="50" mass="5488">MTWRKSSRSAEDGNCVEVRGDLQALRDSKAPKAIIPVSRGALAQLVNHVR</sequence>
<reference evidence="2 3" key="1">
    <citation type="submission" date="2020-08" db="EMBL/GenBank/DDBJ databases">
        <title>Genomic Encyclopedia of Type Strains, Phase III (KMG-III): the genomes of soil and plant-associated and newly described type strains.</title>
        <authorList>
            <person name="Whitman W."/>
        </authorList>
    </citation>
    <scope>NUCLEOTIDE SEQUENCE [LARGE SCALE GENOMIC DNA]</scope>
    <source>
        <strain evidence="2 3">CECT 8960</strain>
    </source>
</reference>
<dbReference type="InterPro" id="IPR007278">
    <property type="entry name" value="DUF397"/>
</dbReference>
<evidence type="ECO:0000313" key="3">
    <source>
        <dbReference type="Proteomes" id="UP000520767"/>
    </source>
</evidence>
<protein>
    <recommendedName>
        <fullName evidence="1">DUF397 domain-containing protein</fullName>
    </recommendedName>
</protein>
<dbReference type="RefSeq" id="WP_184813574.1">
    <property type="nucleotide sequence ID" value="NZ_JACHJQ010000006.1"/>
</dbReference>
<name>A0A7W7Q9P8_9PSEU</name>
<feature type="domain" description="DUF397" evidence="1">
    <location>
        <begin position="2"/>
        <end position="50"/>
    </location>
</feature>
<proteinExistence type="predicted"/>
<gene>
    <name evidence="2" type="ORF">FHR82_005726</name>
</gene>
<dbReference type="Pfam" id="PF04149">
    <property type="entry name" value="DUF397"/>
    <property type="match status" value="1"/>
</dbReference>
<accession>A0A7W7Q9P8</accession>
<dbReference type="Proteomes" id="UP000520767">
    <property type="component" value="Unassembled WGS sequence"/>
</dbReference>
<organism evidence="2 3">
    <name type="scientific">Actinophytocola algeriensis</name>
    <dbReference type="NCBI Taxonomy" id="1768010"/>
    <lineage>
        <taxon>Bacteria</taxon>
        <taxon>Bacillati</taxon>
        <taxon>Actinomycetota</taxon>
        <taxon>Actinomycetes</taxon>
        <taxon>Pseudonocardiales</taxon>
        <taxon>Pseudonocardiaceae</taxon>
    </lineage>
</organism>
<comment type="caution">
    <text evidence="2">The sequence shown here is derived from an EMBL/GenBank/DDBJ whole genome shotgun (WGS) entry which is preliminary data.</text>
</comment>
<evidence type="ECO:0000313" key="2">
    <source>
        <dbReference type="EMBL" id="MBB4909468.1"/>
    </source>
</evidence>
<dbReference type="EMBL" id="JACHJQ010000006">
    <property type="protein sequence ID" value="MBB4909468.1"/>
    <property type="molecule type" value="Genomic_DNA"/>
</dbReference>
<evidence type="ECO:0000259" key="1">
    <source>
        <dbReference type="Pfam" id="PF04149"/>
    </source>
</evidence>
<dbReference type="AlphaFoldDB" id="A0A7W7Q9P8"/>